<evidence type="ECO:0000256" key="1">
    <source>
        <dbReference type="SAM" id="SignalP"/>
    </source>
</evidence>
<evidence type="ECO:0000313" key="2">
    <source>
        <dbReference type="EMBL" id="GBG70167.1"/>
    </source>
</evidence>
<evidence type="ECO:0000313" key="3">
    <source>
        <dbReference type="Proteomes" id="UP000265515"/>
    </source>
</evidence>
<dbReference type="AlphaFoldDB" id="A0A388KJF8"/>
<accession>A0A388KJF8</accession>
<gene>
    <name evidence="2" type="ORF">CBR_g6298</name>
</gene>
<dbReference type="Gramene" id="GBG70167">
    <property type="protein sequence ID" value="GBG70167"/>
    <property type="gene ID" value="CBR_g6298"/>
</dbReference>
<protein>
    <submittedName>
        <fullName evidence="2">Uncharacterized protein</fullName>
    </submittedName>
</protein>
<sequence>MWSLLAGRSGAVVLASCGDMPAASDWRKEGGGICEKGKEVGCHAREGGGVGDEARLDLMEGRKQGREKYGRMCSVCMTSDLPEDDFKPIRLKMIVPRKRRGWRVGRLICPRGS</sequence>
<feature type="signal peptide" evidence="1">
    <location>
        <begin position="1"/>
        <end position="15"/>
    </location>
</feature>
<keyword evidence="3" id="KW-1185">Reference proteome</keyword>
<dbReference type="EMBL" id="BFEA01000126">
    <property type="protein sequence ID" value="GBG70167.1"/>
    <property type="molecule type" value="Genomic_DNA"/>
</dbReference>
<keyword evidence="1" id="KW-0732">Signal</keyword>
<proteinExistence type="predicted"/>
<reference evidence="2 3" key="1">
    <citation type="journal article" date="2018" name="Cell">
        <title>The Chara Genome: Secondary Complexity and Implications for Plant Terrestrialization.</title>
        <authorList>
            <person name="Nishiyama T."/>
            <person name="Sakayama H."/>
            <person name="Vries J.D."/>
            <person name="Buschmann H."/>
            <person name="Saint-Marcoux D."/>
            <person name="Ullrich K.K."/>
            <person name="Haas F.B."/>
            <person name="Vanderstraeten L."/>
            <person name="Becker D."/>
            <person name="Lang D."/>
            <person name="Vosolsobe S."/>
            <person name="Rombauts S."/>
            <person name="Wilhelmsson P.K.I."/>
            <person name="Janitza P."/>
            <person name="Kern R."/>
            <person name="Heyl A."/>
            <person name="Rumpler F."/>
            <person name="Villalobos L.I.A.C."/>
            <person name="Clay J.M."/>
            <person name="Skokan R."/>
            <person name="Toyoda A."/>
            <person name="Suzuki Y."/>
            <person name="Kagoshima H."/>
            <person name="Schijlen E."/>
            <person name="Tajeshwar N."/>
            <person name="Catarino B."/>
            <person name="Hetherington A.J."/>
            <person name="Saltykova A."/>
            <person name="Bonnot C."/>
            <person name="Breuninger H."/>
            <person name="Symeonidi A."/>
            <person name="Radhakrishnan G.V."/>
            <person name="Van Nieuwerburgh F."/>
            <person name="Deforce D."/>
            <person name="Chang C."/>
            <person name="Karol K.G."/>
            <person name="Hedrich R."/>
            <person name="Ulvskov P."/>
            <person name="Glockner G."/>
            <person name="Delwiche C.F."/>
            <person name="Petrasek J."/>
            <person name="Van de Peer Y."/>
            <person name="Friml J."/>
            <person name="Beilby M."/>
            <person name="Dolan L."/>
            <person name="Kohara Y."/>
            <person name="Sugano S."/>
            <person name="Fujiyama A."/>
            <person name="Delaux P.-M."/>
            <person name="Quint M."/>
            <person name="TheiBen G."/>
            <person name="Hagemann M."/>
            <person name="Harholt J."/>
            <person name="Dunand C."/>
            <person name="Zachgo S."/>
            <person name="Langdale J."/>
            <person name="Maumus F."/>
            <person name="Straeten D.V.D."/>
            <person name="Gould S.B."/>
            <person name="Rensing S.A."/>
        </authorList>
    </citation>
    <scope>NUCLEOTIDE SEQUENCE [LARGE SCALE GENOMIC DNA]</scope>
    <source>
        <strain evidence="2 3">S276</strain>
    </source>
</reference>
<name>A0A388KJF8_CHABU</name>
<feature type="chain" id="PRO_5017380351" evidence="1">
    <location>
        <begin position="16"/>
        <end position="113"/>
    </location>
</feature>
<comment type="caution">
    <text evidence="2">The sequence shown here is derived from an EMBL/GenBank/DDBJ whole genome shotgun (WGS) entry which is preliminary data.</text>
</comment>
<organism evidence="2 3">
    <name type="scientific">Chara braunii</name>
    <name type="common">Braun's stonewort</name>
    <dbReference type="NCBI Taxonomy" id="69332"/>
    <lineage>
        <taxon>Eukaryota</taxon>
        <taxon>Viridiplantae</taxon>
        <taxon>Streptophyta</taxon>
        <taxon>Charophyceae</taxon>
        <taxon>Charales</taxon>
        <taxon>Characeae</taxon>
        <taxon>Chara</taxon>
    </lineage>
</organism>
<dbReference type="Proteomes" id="UP000265515">
    <property type="component" value="Unassembled WGS sequence"/>
</dbReference>